<dbReference type="SUPFAM" id="SSF55424">
    <property type="entry name" value="FAD/NAD-linked reductases, dimerisation (C-terminal) domain"/>
    <property type="match status" value="1"/>
</dbReference>
<evidence type="ECO:0000259" key="7">
    <source>
        <dbReference type="Pfam" id="PF14759"/>
    </source>
</evidence>
<evidence type="ECO:0000256" key="3">
    <source>
        <dbReference type="ARBA" id="ARBA00022827"/>
    </source>
</evidence>
<feature type="compositionally biased region" description="Basic and acidic residues" evidence="5">
    <location>
        <begin position="292"/>
        <end position="305"/>
    </location>
</feature>
<evidence type="ECO:0000256" key="2">
    <source>
        <dbReference type="ARBA" id="ARBA00022630"/>
    </source>
</evidence>
<evidence type="ECO:0000259" key="6">
    <source>
        <dbReference type="Pfam" id="PF07992"/>
    </source>
</evidence>
<feature type="domain" description="Reductase C-terminal" evidence="7">
    <location>
        <begin position="309"/>
        <end position="392"/>
    </location>
</feature>
<keyword evidence="3" id="KW-0274">FAD</keyword>
<feature type="region of interest" description="Disordered" evidence="5">
    <location>
        <begin position="172"/>
        <end position="195"/>
    </location>
</feature>
<dbReference type="InterPro" id="IPR023753">
    <property type="entry name" value="FAD/NAD-binding_dom"/>
</dbReference>
<sequence>MSKELLRGEVDESGIRLHDEAWFAASDIALHQGISVDRAVGSAPDDLAVVLADGQTLPAAAVVLATGGLARRLPVVGGDLAELHHLRTVDDARRLRQALVPGRRVCVVGGGLIGAEIASTASDLGAQVILVEPTLPLEAVVGRDVARWLHDLHVAHGVRVVEAAVVEIRTAATTSTRDRSTRGGSTPGGSTSPRLEVVTSDGQVLAVDDVVVGVGGIPDTRVAEASGLEVVPGSGVVVDGAGRTTGAGVYAIGDVALHEHPRLGRTRSEHWDAATRSAARAAAAIATGDGPESEREQEHEHEHEHETPWFWTDRYGHHVEVTGDAVHGDRVVRGVVGEPPFAVLRLVDGALTGAVTVDLGPTGRAVRRLVEAGASVGADLLGDPATDLRALARRLPR</sequence>
<feature type="region of interest" description="Disordered" evidence="5">
    <location>
        <begin position="282"/>
        <end position="305"/>
    </location>
</feature>
<dbReference type="PRINTS" id="PR00368">
    <property type="entry name" value="FADPNR"/>
</dbReference>
<accession>A0ABQ6HP69</accession>
<dbReference type="Pfam" id="PF07992">
    <property type="entry name" value="Pyr_redox_2"/>
    <property type="match status" value="1"/>
</dbReference>
<dbReference type="PANTHER" id="PTHR43557:SF2">
    <property type="entry name" value="RIESKE DOMAIN-CONTAINING PROTEIN-RELATED"/>
    <property type="match status" value="1"/>
</dbReference>
<dbReference type="Gene3D" id="3.30.390.30">
    <property type="match status" value="1"/>
</dbReference>
<comment type="cofactor">
    <cofactor evidence="1">
        <name>FAD</name>
        <dbReference type="ChEBI" id="CHEBI:57692"/>
    </cofactor>
</comment>
<dbReference type="PRINTS" id="PR00411">
    <property type="entry name" value="PNDRDTASEI"/>
</dbReference>
<evidence type="ECO:0000313" key="8">
    <source>
        <dbReference type="EMBL" id="GMA20260.1"/>
    </source>
</evidence>
<evidence type="ECO:0000256" key="4">
    <source>
        <dbReference type="ARBA" id="ARBA00023002"/>
    </source>
</evidence>
<keyword evidence="2" id="KW-0285">Flavoprotein</keyword>
<comment type="caution">
    <text evidence="8">The sequence shown here is derived from an EMBL/GenBank/DDBJ whole genome shotgun (WGS) entry which is preliminary data.</text>
</comment>
<feature type="compositionally biased region" description="Low complexity" evidence="5">
    <location>
        <begin position="182"/>
        <end position="194"/>
    </location>
</feature>
<evidence type="ECO:0000256" key="5">
    <source>
        <dbReference type="SAM" id="MobiDB-lite"/>
    </source>
</evidence>
<organism evidence="8 9">
    <name type="scientific">Arsenicicoccus piscis</name>
    <dbReference type="NCBI Taxonomy" id="673954"/>
    <lineage>
        <taxon>Bacteria</taxon>
        <taxon>Bacillati</taxon>
        <taxon>Actinomycetota</taxon>
        <taxon>Actinomycetes</taxon>
        <taxon>Micrococcales</taxon>
        <taxon>Intrasporangiaceae</taxon>
        <taxon>Arsenicicoccus</taxon>
    </lineage>
</organism>
<keyword evidence="9" id="KW-1185">Reference proteome</keyword>
<dbReference type="EMBL" id="BSUJ01000001">
    <property type="protein sequence ID" value="GMA20260.1"/>
    <property type="molecule type" value="Genomic_DNA"/>
</dbReference>
<dbReference type="SUPFAM" id="SSF51905">
    <property type="entry name" value="FAD/NAD(P)-binding domain"/>
    <property type="match status" value="1"/>
</dbReference>
<dbReference type="InterPro" id="IPR050446">
    <property type="entry name" value="FAD-oxidoreductase/Apoptosis"/>
</dbReference>
<gene>
    <name evidence="8" type="ORF">GCM10025862_22810</name>
</gene>
<dbReference type="InterPro" id="IPR016156">
    <property type="entry name" value="FAD/NAD-linked_Rdtase_dimer_sf"/>
</dbReference>
<evidence type="ECO:0000256" key="1">
    <source>
        <dbReference type="ARBA" id="ARBA00001974"/>
    </source>
</evidence>
<dbReference type="Gene3D" id="3.50.50.60">
    <property type="entry name" value="FAD/NAD(P)-binding domain"/>
    <property type="match status" value="2"/>
</dbReference>
<dbReference type="Pfam" id="PF14759">
    <property type="entry name" value="Reductase_C"/>
    <property type="match status" value="1"/>
</dbReference>
<protein>
    <submittedName>
        <fullName evidence="8">Hypothetical rubredoxin/ferredoxin reductase</fullName>
    </submittedName>
</protein>
<dbReference type="InterPro" id="IPR036188">
    <property type="entry name" value="FAD/NAD-bd_sf"/>
</dbReference>
<dbReference type="PANTHER" id="PTHR43557">
    <property type="entry name" value="APOPTOSIS-INDUCING FACTOR 1"/>
    <property type="match status" value="1"/>
</dbReference>
<keyword evidence="4" id="KW-0560">Oxidoreductase</keyword>
<name>A0ABQ6HP69_9MICO</name>
<feature type="domain" description="FAD/NAD(P)-binding" evidence="6">
    <location>
        <begin position="50"/>
        <end position="278"/>
    </location>
</feature>
<dbReference type="Proteomes" id="UP001157109">
    <property type="component" value="Unassembled WGS sequence"/>
</dbReference>
<evidence type="ECO:0000313" key="9">
    <source>
        <dbReference type="Proteomes" id="UP001157109"/>
    </source>
</evidence>
<reference evidence="9" key="1">
    <citation type="journal article" date="2019" name="Int. J. Syst. Evol. Microbiol.">
        <title>The Global Catalogue of Microorganisms (GCM) 10K type strain sequencing project: providing services to taxonomists for standard genome sequencing and annotation.</title>
        <authorList>
            <consortium name="The Broad Institute Genomics Platform"/>
            <consortium name="The Broad Institute Genome Sequencing Center for Infectious Disease"/>
            <person name="Wu L."/>
            <person name="Ma J."/>
        </authorList>
    </citation>
    <scope>NUCLEOTIDE SEQUENCE [LARGE SCALE GENOMIC DNA]</scope>
    <source>
        <strain evidence="9">NBRC 105830</strain>
    </source>
</reference>
<dbReference type="InterPro" id="IPR028202">
    <property type="entry name" value="Reductase_C"/>
</dbReference>
<proteinExistence type="predicted"/>